<dbReference type="SMART" id="SM00191">
    <property type="entry name" value="Int_alpha"/>
    <property type="match status" value="5"/>
</dbReference>
<evidence type="ECO:0000313" key="5">
    <source>
        <dbReference type="Proteomes" id="UP000245133"/>
    </source>
</evidence>
<evidence type="ECO:0000256" key="1">
    <source>
        <dbReference type="ARBA" id="ARBA00022729"/>
    </source>
</evidence>
<evidence type="ECO:0000256" key="2">
    <source>
        <dbReference type="ARBA" id="ARBA00022737"/>
    </source>
</evidence>
<sequence length="548" mass="57030">MKYIFILLVFFLFHCKSPEIQNVCDPTTESFIVNEILLFAFGNNASPCLRPPARVQPSTPRKWVQEAYIKAPNAESGDQVGFSVAISGDTLVVGAPLEDSNQTTITNGASASVDNSISGSGAVYVFLRNVDSWTQQAYIKAPNVDAGDRFGNSVAISGDTIVVGANFEASNQTTIINGTTASADNSSAQAGAAYVFTRNGSTWSQQAYLKAPNVGTGDRFGESVAISGDTILVTAPFEDSNQTTIINGTGASIDNSASNAGSAYVFVRSGSTWSQQAYLKASNAGADDLFGRAVAISSDTVVVGARGEDSSQITITNGNSASSDNSAIDAGAAYVFVRNGSTWSQQAYLKAPNTAAISAFGTYVGIDRDTIVVGAPLEDSNQTTITNGSSASSDNLAIDAGAVYVFVRSGSTWSQQAYIKASNALAGARLGPVSIEGDTIVAAANFEASNQTTITNGNSASSDNSKPQAGSAYIFTRKGTMWTQEAYLKASSVDSFDEFGYSVSISADTVVAGVPFEDSNQTIISNETTTSSNNSAPEAGAVYVFVRK</sequence>
<protein>
    <submittedName>
        <fullName evidence="4">Fibronectin type III domain protein</fullName>
    </submittedName>
</protein>
<gene>
    <name evidence="4" type="ORF">LPTSP4_19280</name>
</gene>
<proteinExistence type="predicted"/>
<comment type="caution">
    <text evidence="4">The sequence shown here is derived from an EMBL/GenBank/DDBJ whole genome shotgun (WGS) entry which is preliminary data.</text>
</comment>
<dbReference type="OrthoDB" id="9782766at2"/>
<dbReference type="InterPro" id="IPR028994">
    <property type="entry name" value="Integrin_alpha_N"/>
</dbReference>
<dbReference type="SUPFAM" id="SSF69318">
    <property type="entry name" value="Integrin alpha N-terminal domain"/>
    <property type="match status" value="1"/>
</dbReference>
<organism evidence="4 5">
    <name type="scientific">Leptospira ryugenii</name>
    <dbReference type="NCBI Taxonomy" id="1917863"/>
    <lineage>
        <taxon>Bacteria</taxon>
        <taxon>Pseudomonadati</taxon>
        <taxon>Spirochaetota</taxon>
        <taxon>Spirochaetia</taxon>
        <taxon>Leptospirales</taxon>
        <taxon>Leptospiraceae</taxon>
        <taxon>Leptospira</taxon>
    </lineage>
</organism>
<dbReference type="PANTHER" id="PTHR36220">
    <property type="entry name" value="UNNAMED PRODUCT"/>
    <property type="match status" value="1"/>
</dbReference>
<keyword evidence="1" id="KW-0732">Signal</keyword>
<name>A0A2P2E0K6_9LEPT</name>
<dbReference type="Pfam" id="PF14312">
    <property type="entry name" value="FG-GAP_2"/>
    <property type="match status" value="6"/>
</dbReference>
<reference evidence="4 5" key="1">
    <citation type="submission" date="2018-02" db="EMBL/GenBank/DDBJ databases">
        <title>Novel Leptospira species isolated from soil and water in Japan.</title>
        <authorList>
            <person name="Nakao R."/>
            <person name="Masuzawa T."/>
        </authorList>
    </citation>
    <scope>NUCLEOTIDE SEQUENCE [LARGE SCALE GENOMIC DNA]</scope>
    <source>
        <strain evidence="4 5">YH101</strain>
    </source>
</reference>
<dbReference type="InterPro" id="IPR013519">
    <property type="entry name" value="Int_alpha_beta-p"/>
</dbReference>
<keyword evidence="5" id="KW-1185">Reference proteome</keyword>
<evidence type="ECO:0000313" key="4">
    <source>
        <dbReference type="EMBL" id="GBF50403.1"/>
    </source>
</evidence>
<dbReference type="Proteomes" id="UP000245133">
    <property type="component" value="Unassembled WGS sequence"/>
</dbReference>
<evidence type="ECO:0000256" key="3">
    <source>
        <dbReference type="ARBA" id="ARBA00023180"/>
    </source>
</evidence>
<dbReference type="AlphaFoldDB" id="A0A2P2E0K6"/>
<accession>A0A2P2E0K6</accession>
<keyword evidence="3" id="KW-0325">Glycoprotein</keyword>
<dbReference type="Gene3D" id="2.130.10.130">
    <property type="entry name" value="Integrin alpha, N-terminal"/>
    <property type="match status" value="5"/>
</dbReference>
<keyword evidence="2" id="KW-0677">Repeat</keyword>
<dbReference type="InterPro" id="IPR013517">
    <property type="entry name" value="FG-GAP"/>
</dbReference>
<dbReference type="EMBL" id="BFBB01000004">
    <property type="protein sequence ID" value="GBF50403.1"/>
    <property type="molecule type" value="Genomic_DNA"/>
</dbReference>
<dbReference type="PANTHER" id="PTHR36220:SF1">
    <property type="entry name" value="GAMMA TUBULIN COMPLEX COMPONENT C-TERMINAL DOMAIN-CONTAINING PROTEIN"/>
    <property type="match status" value="1"/>
</dbReference>